<accession>A0A5B9PGK3</accession>
<protein>
    <submittedName>
        <fullName evidence="1">Uncharacterized protein</fullName>
    </submittedName>
</protein>
<proteinExistence type="predicted"/>
<evidence type="ECO:0000313" key="2">
    <source>
        <dbReference type="Proteomes" id="UP000322214"/>
    </source>
</evidence>
<organism evidence="1 2">
    <name type="scientific">Mariniblastus fucicola</name>
    <dbReference type="NCBI Taxonomy" id="980251"/>
    <lineage>
        <taxon>Bacteria</taxon>
        <taxon>Pseudomonadati</taxon>
        <taxon>Planctomycetota</taxon>
        <taxon>Planctomycetia</taxon>
        <taxon>Pirellulales</taxon>
        <taxon>Pirellulaceae</taxon>
        <taxon>Mariniblastus</taxon>
    </lineage>
</organism>
<dbReference type="Proteomes" id="UP000322214">
    <property type="component" value="Chromosome"/>
</dbReference>
<evidence type="ECO:0000313" key="1">
    <source>
        <dbReference type="EMBL" id="QEG23892.1"/>
    </source>
</evidence>
<reference evidence="1 2" key="1">
    <citation type="submission" date="2019-08" db="EMBL/GenBank/DDBJ databases">
        <title>Deep-cultivation of Planctomycetes and their phenomic and genomic characterization uncovers novel biology.</title>
        <authorList>
            <person name="Wiegand S."/>
            <person name="Jogler M."/>
            <person name="Boedeker C."/>
            <person name="Pinto D."/>
            <person name="Vollmers J."/>
            <person name="Rivas-Marin E."/>
            <person name="Kohn T."/>
            <person name="Peeters S.H."/>
            <person name="Heuer A."/>
            <person name="Rast P."/>
            <person name="Oberbeckmann S."/>
            <person name="Bunk B."/>
            <person name="Jeske O."/>
            <person name="Meyerdierks A."/>
            <person name="Storesund J.E."/>
            <person name="Kallscheuer N."/>
            <person name="Luecker S."/>
            <person name="Lage O.M."/>
            <person name="Pohl T."/>
            <person name="Merkel B.J."/>
            <person name="Hornburger P."/>
            <person name="Mueller R.-W."/>
            <person name="Bruemmer F."/>
            <person name="Labrenz M."/>
            <person name="Spormann A.M."/>
            <person name="Op den Camp H."/>
            <person name="Overmann J."/>
            <person name="Amann R."/>
            <person name="Jetten M.S.M."/>
            <person name="Mascher T."/>
            <person name="Medema M.H."/>
            <person name="Devos D.P."/>
            <person name="Kaster A.-K."/>
            <person name="Ovreas L."/>
            <person name="Rohde M."/>
            <person name="Galperin M.Y."/>
            <person name="Jogler C."/>
        </authorList>
    </citation>
    <scope>NUCLEOTIDE SEQUENCE [LARGE SCALE GENOMIC DNA]</scope>
    <source>
        <strain evidence="1 2">FC18</strain>
    </source>
</reference>
<dbReference type="AlphaFoldDB" id="A0A5B9PGK3"/>
<keyword evidence="2" id="KW-1185">Reference proteome</keyword>
<sequence length="84" mass="9219">MISGNMTDVMPHHWRNELSEIEKLTLCELAIDASGVSKSPAWLKHQTDLFLGGKADSTIDSEAVAAHMARIVLRGMQSKEPSDN</sequence>
<dbReference type="STRING" id="980251.GCA_001642875_00189"/>
<name>A0A5B9PGK3_9BACT</name>
<dbReference type="RefSeq" id="WP_148618965.1">
    <property type="nucleotide sequence ID" value="NZ_CP042912.1"/>
</dbReference>
<dbReference type="KEGG" id="mff:MFFC18_37960"/>
<gene>
    <name evidence="1" type="ORF">MFFC18_37960</name>
</gene>
<dbReference type="EMBL" id="CP042912">
    <property type="protein sequence ID" value="QEG23892.1"/>
    <property type="molecule type" value="Genomic_DNA"/>
</dbReference>